<feature type="compositionally biased region" description="Acidic residues" evidence="2">
    <location>
        <begin position="62"/>
        <end position="74"/>
    </location>
</feature>
<dbReference type="InterPro" id="IPR007592">
    <property type="entry name" value="GEBP"/>
</dbReference>
<proteinExistence type="inferred from homology"/>
<feature type="compositionally biased region" description="Polar residues" evidence="2">
    <location>
        <begin position="24"/>
        <end position="58"/>
    </location>
</feature>
<feature type="compositionally biased region" description="Basic and acidic residues" evidence="2">
    <location>
        <begin position="183"/>
        <end position="194"/>
    </location>
</feature>
<dbReference type="InterPro" id="IPR053932">
    <property type="entry name" value="GeBP-like_DBD"/>
</dbReference>
<dbReference type="EMBL" id="JAUIZM010000007">
    <property type="protein sequence ID" value="KAK1373273.1"/>
    <property type="molecule type" value="Genomic_DNA"/>
</dbReference>
<reference evidence="4" key="2">
    <citation type="submission" date="2023-05" db="EMBL/GenBank/DDBJ databases">
        <authorList>
            <person name="Schelkunov M.I."/>
        </authorList>
    </citation>
    <scope>NUCLEOTIDE SEQUENCE</scope>
    <source>
        <strain evidence="4">Hsosn_3</strain>
        <tissue evidence="4">Leaf</tissue>
    </source>
</reference>
<sequence>MAPKRQSKNLPPPSHTAEPESDSQEYSTGSDDSDLQPQQITLLKPQQITQLKPQQTHQESSESSESESDADSDSSSDKTQKPISAEPKKPVLKPQQPHQESSESDSDDDSDSSSDKTQKPISPEPKKPVLKPQQPHQESSESDSEEGSDSSSDKTQKPLSPEPKKPVPKPVLKPTEVKANGKRPAETDQIDKAKKSNKKSKGAENVEKGSENVVSKGLKGVEKMGSKSVEKVDKGKAKVSNGEEKGSEGIEKVGENEDKKLGLFARLFTEEDEIELLERMIKFKENNGGDSSFDIVAFHEFVQGFLSCSVTKSQVSAKIRRLKKRYVNYLNKGKDGEDLLISKPREFKLFEISKKIWGTEGLGSKVNADTKVKTSRGLVGKEREIKDEVMEHADDWWLQYPLLCASLEAEAARNFSGPLTPKQYVNKVVSGMNKNKARELEHEWEDLGWKCINIKVTEQGWLVWHGECFTQLFQLTYSWIKFWLFNFQVLRRP</sequence>
<dbReference type="GO" id="GO:0006355">
    <property type="term" value="P:regulation of DNA-templated transcription"/>
    <property type="evidence" value="ECO:0007669"/>
    <property type="project" value="InterPro"/>
</dbReference>
<feature type="compositionally biased region" description="Acidic residues" evidence="2">
    <location>
        <begin position="102"/>
        <end position="112"/>
    </location>
</feature>
<gene>
    <name evidence="4" type="ORF">POM88_029466</name>
</gene>
<dbReference type="Proteomes" id="UP001237642">
    <property type="component" value="Unassembled WGS sequence"/>
</dbReference>
<evidence type="ECO:0000259" key="3">
    <source>
        <dbReference type="Pfam" id="PF04504"/>
    </source>
</evidence>
<name>A0AAD8HVT8_9APIA</name>
<reference evidence="4" key="1">
    <citation type="submission" date="2023-02" db="EMBL/GenBank/DDBJ databases">
        <title>Genome of toxic invasive species Heracleum sosnowskyi carries increased number of genes despite the absence of recent whole-genome duplications.</title>
        <authorList>
            <person name="Schelkunov M."/>
            <person name="Shtratnikova V."/>
            <person name="Makarenko M."/>
            <person name="Klepikova A."/>
            <person name="Omelchenko D."/>
            <person name="Novikova G."/>
            <person name="Obukhova E."/>
            <person name="Bogdanov V."/>
            <person name="Penin A."/>
            <person name="Logacheva M."/>
        </authorList>
    </citation>
    <scope>NUCLEOTIDE SEQUENCE</scope>
    <source>
        <strain evidence="4">Hsosn_3</strain>
        <tissue evidence="4">Leaf</tissue>
    </source>
</reference>
<protein>
    <recommendedName>
        <fullName evidence="3">Glabrous enhancer-binding protein-like DBD domain-containing protein</fullName>
    </recommendedName>
</protein>
<feature type="compositionally biased region" description="Basic and acidic residues" evidence="2">
    <location>
        <begin position="219"/>
        <end position="252"/>
    </location>
</feature>
<evidence type="ECO:0000256" key="2">
    <source>
        <dbReference type="SAM" id="MobiDB-lite"/>
    </source>
</evidence>
<keyword evidence="5" id="KW-1185">Reference proteome</keyword>
<feature type="domain" description="Glabrous enhancer-binding protein-like DBD" evidence="3">
    <location>
        <begin position="264"/>
        <end position="358"/>
    </location>
</feature>
<accession>A0AAD8HVT8</accession>
<dbReference type="Pfam" id="PF04504">
    <property type="entry name" value="GeBP-like_DBD"/>
    <property type="match status" value="1"/>
</dbReference>
<comment type="caution">
    <text evidence="4">The sequence shown here is derived from an EMBL/GenBank/DDBJ whole genome shotgun (WGS) entry which is preliminary data.</text>
</comment>
<evidence type="ECO:0000313" key="5">
    <source>
        <dbReference type="Proteomes" id="UP001237642"/>
    </source>
</evidence>
<evidence type="ECO:0000313" key="4">
    <source>
        <dbReference type="EMBL" id="KAK1373273.1"/>
    </source>
</evidence>
<dbReference type="PANTHER" id="PTHR31662">
    <property type="entry name" value="BNAANNG10740D PROTEIN-RELATED"/>
    <property type="match status" value="1"/>
</dbReference>
<comment type="similarity">
    <text evidence="1">Belongs to the GeBP family.</text>
</comment>
<feature type="compositionally biased region" description="Basic and acidic residues" evidence="2">
    <location>
        <begin position="201"/>
        <end position="210"/>
    </location>
</feature>
<feature type="region of interest" description="Disordered" evidence="2">
    <location>
        <begin position="1"/>
        <end position="252"/>
    </location>
</feature>
<evidence type="ECO:0000256" key="1">
    <source>
        <dbReference type="ARBA" id="ARBA00010820"/>
    </source>
</evidence>
<dbReference type="PANTHER" id="PTHR31662:SF33">
    <property type="entry name" value="DNA-BINDING STOREKEEPER PROTEIN TRANSCRIPTIONAL REGULATOR-LIKE PROTEIN"/>
    <property type="match status" value="1"/>
</dbReference>
<dbReference type="GO" id="GO:0005634">
    <property type="term" value="C:nucleus"/>
    <property type="evidence" value="ECO:0007669"/>
    <property type="project" value="TreeGrafter"/>
</dbReference>
<organism evidence="4 5">
    <name type="scientific">Heracleum sosnowskyi</name>
    <dbReference type="NCBI Taxonomy" id="360622"/>
    <lineage>
        <taxon>Eukaryota</taxon>
        <taxon>Viridiplantae</taxon>
        <taxon>Streptophyta</taxon>
        <taxon>Embryophyta</taxon>
        <taxon>Tracheophyta</taxon>
        <taxon>Spermatophyta</taxon>
        <taxon>Magnoliopsida</taxon>
        <taxon>eudicotyledons</taxon>
        <taxon>Gunneridae</taxon>
        <taxon>Pentapetalae</taxon>
        <taxon>asterids</taxon>
        <taxon>campanulids</taxon>
        <taxon>Apiales</taxon>
        <taxon>Apiaceae</taxon>
        <taxon>Apioideae</taxon>
        <taxon>apioid superclade</taxon>
        <taxon>Tordylieae</taxon>
        <taxon>Tordyliinae</taxon>
        <taxon>Heracleum</taxon>
    </lineage>
</organism>
<dbReference type="AlphaFoldDB" id="A0AAD8HVT8"/>